<dbReference type="CDD" id="cd00090">
    <property type="entry name" value="HTH_ARSR"/>
    <property type="match status" value="1"/>
</dbReference>
<proteinExistence type="predicted"/>
<protein>
    <submittedName>
        <fullName evidence="1">Regulatory protein ArsR</fullName>
    </submittedName>
</protein>
<accession>K0BDA5</accession>
<dbReference type="EMBL" id="CP003843">
    <property type="protein sequence ID" value="AFS83404.1"/>
    <property type="molecule type" value="Genomic_DNA"/>
</dbReference>
<dbReference type="AlphaFoldDB" id="K0BDA5"/>
<organism evidence="1 2">
    <name type="scientific">Candidatus Nitrosopumilus sediminis</name>
    <dbReference type="NCBI Taxonomy" id="1229909"/>
    <lineage>
        <taxon>Archaea</taxon>
        <taxon>Nitrososphaerota</taxon>
        <taxon>Nitrososphaeria</taxon>
        <taxon>Nitrosopumilales</taxon>
        <taxon>Nitrosopumilaceae</taxon>
        <taxon>Nitrosopumilus</taxon>
    </lineage>
</organism>
<dbReference type="InterPro" id="IPR011991">
    <property type="entry name" value="ArsR-like_HTH"/>
</dbReference>
<dbReference type="SUPFAM" id="SSF46785">
    <property type="entry name" value="Winged helix' DNA-binding domain"/>
    <property type="match status" value="1"/>
</dbReference>
<name>K0BDA5_9ARCH</name>
<dbReference type="PATRIC" id="fig|1229909.8.peg.1770"/>
<dbReference type="eggNOG" id="arCOG00731">
    <property type="taxonomic scope" value="Archaea"/>
</dbReference>
<evidence type="ECO:0000313" key="2">
    <source>
        <dbReference type="Proteomes" id="UP000006100"/>
    </source>
</evidence>
<gene>
    <name evidence="1" type="ORF">NSED_08060</name>
</gene>
<dbReference type="HOGENOM" id="CLU_153620_0_0_2"/>
<dbReference type="InterPro" id="IPR036390">
    <property type="entry name" value="WH_DNA-bd_sf"/>
</dbReference>
<dbReference type="OrthoDB" id="35765at2157"/>
<dbReference type="STRING" id="1229909.NSED_08060"/>
<dbReference type="KEGG" id="nir:NSED_08060"/>
<sequence length="128" mass="14307">MLTTVVPVFSFSEIFPRGLFSFSGSDGGQSGPDPRFKMILWFIIAGTRGGINRAKILNLIKTTPMNANKIATVMNLDYKTILHHVKILSKNNLVVKAEKDYGAEYQLTQIMKENQSALEEIMQKIGTK</sequence>
<dbReference type="RefSeq" id="WP_014965774.1">
    <property type="nucleotide sequence ID" value="NC_018656.1"/>
</dbReference>
<dbReference type="InterPro" id="IPR036388">
    <property type="entry name" value="WH-like_DNA-bd_sf"/>
</dbReference>
<dbReference type="Proteomes" id="UP000006100">
    <property type="component" value="Chromosome"/>
</dbReference>
<keyword evidence="2" id="KW-1185">Reference proteome</keyword>
<reference evidence="1 2" key="1">
    <citation type="journal article" date="2012" name="J. Bacteriol.">
        <title>Draft Genome Sequence of an Ammonia-Oxidizing Archaeon, "Candidatus Nitrosopumilus sediminis" AR2, from Svalbard in the Arctic Circle.</title>
        <authorList>
            <person name="Park S.J."/>
            <person name="Kim J.G."/>
            <person name="Jung M.Y."/>
            <person name="Kim S.J."/>
            <person name="Cha I.T."/>
            <person name="Ghai R."/>
            <person name="Martin-Cuadrado A.B."/>
            <person name="Rodriguez-Valera F."/>
            <person name="Rhee S.K."/>
        </authorList>
    </citation>
    <scope>NUCLEOTIDE SEQUENCE [LARGE SCALE GENOMIC DNA]</scope>
    <source>
        <strain evidence="1 2">AR2</strain>
    </source>
</reference>
<dbReference type="GeneID" id="13698370"/>
<dbReference type="Gene3D" id="1.10.10.10">
    <property type="entry name" value="Winged helix-like DNA-binding domain superfamily/Winged helix DNA-binding domain"/>
    <property type="match status" value="1"/>
</dbReference>
<evidence type="ECO:0000313" key="1">
    <source>
        <dbReference type="EMBL" id="AFS83404.1"/>
    </source>
</evidence>